<evidence type="ECO:0000259" key="7">
    <source>
        <dbReference type="SMART" id="SM01001"/>
    </source>
</evidence>
<feature type="coiled-coil region" evidence="6">
    <location>
        <begin position="134"/>
        <end position="165"/>
    </location>
</feature>
<dbReference type="UniPathway" id="UPA00074">
    <property type="reaction ID" value="UER00943"/>
</dbReference>
<evidence type="ECO:0000256" key="1">
    <source>
        <dbReference type="ARBA" id="ARBA00022755"/>
    </source>
</evidence>
<organism evidence="8 9">
    <name type="scientific">Candidatus Acidulodesulfobacterium ferriphilum</name>
    <dbReference type="NCBI Taxonomy" id="2597223"/>
    <lineage>
        <taxon>Bacteria</taxon>
        <taxon>Deltaproteobacteria</taxon>
        <taxon>Candidatus Acidulodesulfobacterales</taxon>
        <taxon>Candidatus Acidulodesulfobacterium</taxon>
    </lineage>
</organism>
<dbReference type="PIRSF" id="PIRSF001338">
    <property type="entry name" value="AIR_carboxylase"/>
    <property type="match status" value="1"/>
</dbReference>
<feature type="domain" description="PurE" evidence="7">
    <location>
        <begin position="1"/>
        <end position="152"/>
    </location>
</feature>
<keyword evidence="8" id="KW-0456">Lyase</keyword>
<evidence type="ECO:0000256" key="4">
    <source>
        <dbReference type="PIRNR" id="PIRNR001338"/>
    </source>
</evidence>
<accession>A0A519BCA2</accession>
<dbReference type="GO" id="GO:0034023">
    <property type="term" value="F:5-(carboxyamino)imidazole ribonucleotide mutase activity"/>
    <property type="evidence" value="ECO:0007669"/>
    <property type="project" value="UniProtKB-UniRule"/>
</dbReference>
<comment type="catalytic activity">
    <reaction evidence="3 4">
        <text>5-carboxyamino-1-(5-phospho-D-ribosyl)imidazole + H(+) = 5-amino-1-(5-phospho-D-ribosyl)imidazole-4-carboxylate</text>
        <dbReference type="Rhea" id="RHEA:13193"/>
        <dbReference type="ChEBI" id="CHEBI:15378"/>
        <dbReference type="ChEBI" id="CHEBI:58730"/>
        <dbReference type="ChEBI" id="CHEBI:77657"/>
        <dbReference type="EC" id="5.4.99.18"/>
    </reaction>
</comment>
<name>A0A519BCA2_9DELT</name>
<dbReference type="InterPro" id="IPR000031">
    <property type="entry name" value="PurE_dom"/>
</dbReference>
<dbReference type="Gene3D" id="3.40.50.1970">
    <property type="match status" value="1"/>
</dbReference>
<gene>
    <name evidence="3 8" type="primary">purE</name>
    <name evidence="8" type="ORF">EVJ47_01045</name>
</gene>
<dbReference type="SMART" id="SM01001">
    <property type="entry name" value="AIRC"/>
    <property type="match status" value="1"/>
</dbReference>
<feature type="binding site" evidence="3 5">
    <location>
        <position position="12"/>
    </location>
    <ligand>
        <name>substrate</name>
    </ligand>
</feature>
<dbReference type="InterPro" id="IPR024694">
    <property type="entry name" value="PurE_prokaryotes"/>
</dbReference>
<evidence type="ECO:0000256" key="2">
    <source>
        <dbReference type="ARBA" id="ARBA00023235"/>
    </source>
</evidence>
<keyword evidence="2 3" id="KW-0413">Isomerase</keyword>
<dbReference type="PANTHER" id="PTHR23046">
    <property type="entry name" value="PHOSPHORIBOSYLAMINOIMIDAZOLE CARBOXYLASE CATALYTIC SUBUNIT"/>
    <property type="match status" value="1"/>
</dbReference>
<evidence type="ECO:0000256" key="5">
    <source>
        <dbReference type="PIRSR" id="PIRSR001338-1"/>
    </source>
</evidence>
<keyword evidence="6" id="KW-0175">Coiled coil</keyword>
<dbReference type="GO" id="GO:0016829">
    <property type="term" value="F:lyase activity"/>
    <property type="evidence" value="ECO:0007669"/>
    <property type="project" value="UniProtKB-KW"/>
</dbReference>
<feature type="binding site" evidence="3 5">
    <location>
        <position position="39"/>
    </location>
    <ligand>
        <name>substrate</name>
    </ligand>
</feature>
<dbReference type="NCBIfam" id="TIGR01162">
    <property type="entry name" value="purE"/>
    <property type="match status" value="1"/>
</dbReference>
<reference evidence="8 9" key="1">
    <citation type="submission" date="2019-01" db="EMBL/GenBank/DDBJ databases">
        <title>Insights into ecological role of a new deltaproteobacterial order Candidatus Sinidesulfobacterales (Sva0485) by metagenomics and metatranscriptomics.</title>
        <authorList>
            <person name="Tan S."/>
            <person name="Liu J."/>
            <person name="Fang Y."/>
            <person name="Hedlund B.P."/>
            <person name="Lian Z.H."/>
            <person name="Huang L.Y."/>
            <person name="Li J.T."/>
            <person name="Huang L.N."/>
            <person name="Li W.J."/>
            <person name="Jiang H.C."/>
            <person name="Dong H.L."/>
            <person name="Shu W.S."/>
        </authorList>
    </citation>
    <scope>NUCLEOTIDE SEQUENCE [LARGE SCALE GENOMIC DNA]</scope>
    <source>
        <strain evidence="8">AP3</strain>
    </source>
</reference>
<dbReference type="Pfam" id="PF00731">
    <property type="entry name" value="AIRC"/>
    <property type="match status" value="1"/>
</dbReference>
<dbReference type="AlphaFoldDB" id="A0A519BCA2"/>
<dbReference type="PANTHER" id="PTHR23046:SF2">
    <property type="entry name" value="PHOSPHORIBOSYLAMINOIMIDAZOLE CARBOXYLASE"/>
    <property type="match status" value="1"/>
</dbReference>
<comment type="pathway">
    <text evidence="3 4">Purine metabolism; IMP biosynthesis via de novo pathway; 5-amino-1-(5-phospho-D-ribosyl)imidazole-4-carboxylate from 5-amino-1-(5-phospho-D-ribosyl)imidazole (N5-CAIR route): step 2/2.</text>
</comment>
<dbReference type="Proteomes" id="UP000320813">
    <property type="component" value="Unassembled WGS sequence"/>
</dbReference>
<evidence type="ECO:0000313" key="9">
    <source>
        <dbReference type="Proteomes" id="UP000320813"/>
    </source>
</evidence>
<comment type="function">
    <text evidence="3 4">Catalyzes the conversion of N5-carboxyaminoimidazole ribonucleotide (N5-CAIR) to 4-carboxy-5-aminoimidazole ribonucleotide (CAIR).</text>
</comment>
<dbReference type="GO" id="GO:0006189">
    <property type="term" value="P:'de novo' IMP biosynthetic process"/>
    <property type="evidence" value="ECO:0007669"/>
    <property type="project" value="UniProtKB-UniRule"/>
</dbReference>
<dbReference type="HAMAP" id="MF_01929">
    <property type="entry name" value="PurE_classI"/>
    <property type="match status" value="1"/>
</dbReference>
<feature type="binding site" evidence="3 5">
    <location>
        <position position="9"/>
    </location>
    <ligand>
        <name>substrate</name>
    </ligand>
</feature>
<dbReference type="EC" id="5.4.99.18" evidence="3 4"/>
<dbReference type="InterPro" id="IPR033747">
    <property type="entry name" value="PurE_ClassI"/>
</dbReference>
<sequence>MEVLIIVGSKNDLTEMEGAVQVLKKFDTAFEIHVSSAHRSLKRTIGLIESAEKSGTKVIIAAAGMSAHLPGVIAALTVIPVIGVPLNSSALNGLDSLLSIVQMPSGIPVATTAIGKSGATNAALLAVSILAVNNAGLTEKLKKYRKEMEESVIEADNELNSKSARQV</sequence>
<evidence type="ECO:0000256" key="6">
    <source>
        <dbReference type="SAM" id="Coils"/>
    </source>
</evidence>
<protein>
    <recommendedName>
        <fullName evidence="3 4">N5-carboxyaminoimidazole ribonucleotide mutase</fullName>
        <shortName evidence="3 4">N5-CAIR mutase</shortName>
        <ecNumber evidence="3 4">5.4.99.18</ecNumber>
    </recommendedName>
    <alternativeName>
        <fullName evidence="3">5-(carboxyamino)imidazole ribonucleotide mutase</fullName>
    </alternativeName>
</protein>
<dbReference type="SUPFAM" id="SSF52255">
    <property type="entry name" value="N5-CAIR mutase (phosphoribosylaminoimidazole carboxylase, PurE)"/>
    <property type="match status" value="1"/>
</dbReference>
<evidence type="ECO:0000256" key="3">
    <source>
        <dbReference type="HAMAP-Rule" id="MF_01929"/>
    </source>
</evidence>
<comment type="similarity">
    <text evidence="3">Belongs to the AIR carboxylase family. Class I subfamily.</text>
</comment>
<comment type="caution">
    <text evidence="8">The sequence shown here is derived from an EMBL/GenBank/DDBJ whole genome shotgun (WGS) entry which is preliminary data.</text>
</comment>
<dbReference type="EMBL" id="SGBD01000001">
    <property type="protein sequence ID" value="RZD14902.1"/>
    <property type="molecule type" value="Genomic_DNA"/>
</dbReference>
<proteinExistence type="inferred from homology"/>
<keyword evidence="1 3" id="KW-0658">Purine biosynthesis</keyword>
<evidence type="ECO:0000313" key="8">
    <source>
        <dbReference type="EMBL" id="RZD14902.1"/>
    </source>
</evidence>